<evidence type="ECO:0000256" key="5">
    <source>
        <dbReference type="ARBA" id="ARBA00022824"/>
    </source>
</evidence>
<reference evidence="11" key="2">
    <citation type="submission" date="2023-05" db="EMBL/GenBank/DDBJ databases">
        <authorList>
            <person name="Fouks B."/>
        </authorList>
    </citation>
    <scope>NUCLEOTIDE SEQUENCE</scope>
    <source>
        <strain evidence="11">Stay&amp;Tobe</strain>
        <tissue evidence="11">Testes</tissue>
    </source>
</reference>
<evidence type="ECO:0000256" key="3">
    <source>
        <dbReference type="ARBA" id="ARBA00022679"/>
    </source>
</evidence>
<gene>
    <name evidence="11" type="ORF">L9F63_022999</name>
</gene>
<protein>
    <recommendedName>
        <fullName evidence="13">Sterol O-acyltransferase</fullName>
    </recommendedName>
</protein>
<feature type="transmembrane region" description="Helical" evidence="10">
    <location>
        <begin position="48"/>
        <end position="69"/>
    </location>
</feature>
<evidence type="ECO:0008006" key="13">
    <source>
        <dbReference type="Google" id="ProtNLM"/>
    </source>
</evidence>
<evidence type="ECO:0000313" key="11">
    <source>
        <dbReference type="EMBL" id="KAJ9582660.1"/>
    </source>
</evidence>
<accession>A0AAD7ZLL8</accession>
<sequence length="395" mass="46999">RIKNISGLELVEKLNQKSAINGSLPEKEFKARNSVLTDLFEQKHGKTIYNIFITILVMVFINKVIYDYFVFGKLSVGLNLIQWSFQGPSSIFCLWLQMFATTLIMFFCFHFWANQRIKYIPNTLGKKCWDYGWLCAFISYEILLLSLPAMKLLEHFVPPVLSVALLLDQIRMMMKTYAFVRTNTPKALAYKPHQSGDEKETSPCPEFSKYLYFLFAPVLVYRDNYPRYAEIRWKFVTWYFMEVIVLTFYLAFIYEKFFIPIHKNFGLPDDQKTMFECLIVGIFASIIPSTMMLILLVYILLHSWMNGFAEMLRYADRMFYQDWWNSTSYAVFFRKWNVLVQDWLFTYIYKDVPFRKRWISMLTVILISALFHEYAFTLALRYFFPVVFIEFAGIG</sequence>
<dbReference type="InterPro" id="IPR014371">
    <property type="entry name" value="Oat_ACAT_DAG_ARE"/>
</dbReference>
<dbReference type="PIRSF" id="PIRSF000439">
    <property type="entry name" value="Oat_ACAT_DAG_ARE"/>
    <property type="match status" value="1"/>
</dbReference>
<evidence type="ECO:0000256" key="7">
    <source>
        <dbReference type="ARBA" id="ARBA00023136"/>
    </source>
</evidence>
<feature type="transmembrane region" description="Helical" evidence="10">
    <location>
        <begin position="235"/>
        <end position="253"/>
    </location>
</feature>
<feature type="non-terminal residue" evidence="11">
    <location>
        <position position="1"/>
    </location>
</feature>
<evidence type="ECO:0000313" key="12">
    <source>
        <dbReference type="Proteomes" id="UP001233999"/>
    </source>
</evidence>
<dbReference type="EMBL" id="JASPKZ010007777">
    <property type="protein sequence ID" value="KAJ9582660.1"/>
    <property type="molecule type" value="Genomic_DNA"/>
</dbReference>
<feature type="transmembrane region" description="Helical" evidence="10">
    <location>
        <begin position="89"/>
        <end position="111"/>
    </location>
</feature>
<dbReference type="PANTHER" id="PTHR10408:SF8">
    <property type="entry name" value="O-ACYLTRANSFERASE"/>
    <property type="match status" value="1"/>
</dbReference>
<dbReference type="GO" id="GO:0008203">
    <property type="term" value="P:cholesterol metabolic process"/>
    <property type="evidence" value="ECO:0007669"/>
    <property type="project" value="TreeGrafter"/>
</dbReference>
<organism evidence="11 12">
    <name type="scientific">Diploptera punctata</name>
    <name type="common">Pacific beetle cockroach</name>
    <dbReference type="NCBI Taxonomy" id="6984"/>
    <lineage>
        <taxon>Eukaryota</taxon>
        <taxon>Metazoa</taxon>
        <taxon>Ecdysozoa</taxon>
        <taxon>Arthropoda</taxon>
        <taxon>Hexapoda</taxon>
        <taxon>Insecta</taxon>
        <taxon>Pterygota</taxon>
        <taxon>Neoptera</taxon>
        <taxon>Polyneoptera</taxon>
        <taxon>Dictyoptera</taxon>
        <taxon>Blattodea</taxon>
        <taxon>Blaberoidea</taxon>
        <taxon>Blaberidae</taxon>
        <taxon>Diplopterinae</taxon>
        <taxon>Diploptera</taxon>
    </lineage>
</organism>
<keyword evidence="4 10" id="KW-0812">Transmembrane</keyword>
<comment type="subcellular location">
    <subcellularLocation>
        <location evidence="1">Endoplasmic reticulum membrane</location>
        <topology evidence="1">Multi-pass membrane protein</topology>
    </subcellularLocation>
</comment>
<dbReference type="AlphaFoldDB" id="A0AAD7ZLL8"/>
<keyword evidence="6 10" id="KW-1133">Transmembrane helix</keyword>
<keyword evidence="8" id="KW-0012">Acyltransferase</keyword>
<evidence type="ECO:0000256" key="8">
    <source>
        <dbReference type="ARBA" id="ARBA00023315"/>
    </source>
</evidence>
<feature type="transmembrane region" description="Helical" evidence="10">
    <location>
        <begin position="358"/>
        <end position="384"/>
    </location>
</feature>
<comment type="caution">
    <text evidence="11">The sequence shown here is derived from an EMBL/GenBank/DDBJ whole genome shotgun (WGS) entry which is preliminary data.</text>
</comment>
<evidence type="ECO:0000256" key="9">
    <source>
        <dbReference type="PIRSR" id="PIRSR000439-1"/>
    </source>
</evidence>
<reference evidence="11" key="1">
    <citation type="journal article" date="2023" name="IScience">
        <title>Live-bearing cockroach genome reveals convergent evolutionary mechanisms linked to viviparity in insects and beyond.</title>
        <authorList>
            <person name="Fouks B."/>
            <person name="Harrison M.C."/>
            <person name="Mikhailova A.A."/>
            <person name="Marchal E."/>
            <person name="English S."/>
            <person name="Carruthers M."/>
            <person name="Jennings E.C."/>
            <person name="Chiamaka E.L."/>
            <person name="Frigard R.A."/>
            <person name="Pippel M."/>
            <person name="Attardo G.M."/>
            <person name="Benoit J.B."/>
            <person name="Bornberg-Bauer E."/>
            <person name="Tobe S.S."/>
        </authorList>
    </citation>
    <scope>NUCLEOTIDE SEQUENCE</scope>
    <source>
        <strain evidence="11">Stay&amp;Tobe</strain>
    </source>
</reference>
<comment type="similarity">
    <text evidence="2">Belongs to the membrane-bound acyltransferase family. Sterol o-acyltransferase subfamily.</text>
</comment>
<evidence type="ECO:0000256" key="6">
    <source>
        <dbReference type="ARBA" id="ARBA00022989"/>
    </source>
</evidence>
<keyword evidence="12" id="KW-1185">Reference proteome</keyword>
<evidence type="ECO:0000256" key="2">
    <source>
        <dbReference type="ARBA" id="ARBA00009010"/>
    </source>
</evidence>
<proteinExistence type="inferred from homology"/>
<evidence type="ECO:0000256" key="1">
    <source>
        <dbReference type="ARBA" id="ARBA00004477"/>
    </source>
</evidence>
<evidence type="ECO:0000256" key="10">
    <source>
        <dbReference type="SAM" id="Phobius"/>
    </source>
</evidence>
<dbReference type="GO" id="GO:0005789">
    <property type="term" value="C:endoplasmic reticulum membrane"/>
    <property type="evidence" value="ECO:0007669"/>
    <property type="project" value="UniProtKB-SubCell"/>
</dbReference>
<keyword evidence="7 10" id="KW-0472">Membrane</keyword>
<evidence type="ECO:0000256" key="4">
    <source>
        <dbReference type="ARBA" id="ARBA00022692"/>
    </source>
</evidence>
<dbReference type="GO" id="GO:0008374">
    <property type="term" value="F:O-acyltransferase activity"/>
    <property type="evidence" value="ECO:0007669"/>
    <property type="project" value="InterPro"/>
</dbReference>
<keyword evidence="3" id="KW-0808">Transferase</keyword>
<feature type="non-terminal residue" evidence="11">
    <location>
        <position position="395"/>
    </location>
</feature>
<keyword evidence="5" id="KW-0256">Endoplasmic reticulum</keyword>
<dbReference type="InterPro" id="IPR004299">
    <property type="entry name" value="MBOAT_fam"/>
</dbReference>
<dbReference type="Proteomes" id="UP001233999">
    <property type="component" value="Unassembled WGS sequence"/>
</dbReference>
<dbReference type="Pfam" id="PF03062">
    <property type="entry name" value="MBOAT"/>
    <property type="match status" value="1"/>
</dbReference>
<feature type="transmembrane region" description="Helical" evidence="10">
    <location>
        <begin position="273"/>
        <end position="301"/>
    </location>
</feature>
<feature type="active site" evidence="9">
    <location>
        <position position="372"/>
    </location>
</feature>
<dbReference type="PANTHER" id="PTHR10408">
    <property type="entry name" value="STEROL O-ACYLTRANSFERASE"/>
    <property type="match status" value="1"/>
</dbReference>
<name>A0AAD7ZLL8_DIPPU</name>